<comment type="caution">
    <text evidence="1">The sequence shown here is derived from an EMBL/GenBank/DDBJ whole genome shotgun (WGS) entry which is preliminary data.</text>
</comment>
<reference evidence="1" key="1">
    <citation type="journal article" date="2023" name="Insect Mol. Biol.">
        <title>Genome sequencing provides insights into the evolution of gene families encoding plant cell wall-degrading enzymes in longhorned beetles.</title>
        <authorList>
            <person name="Shin N.R."/>
            <person name="Okamura Y."/>
            <person name="Kirsch R."/>
            <person name="Pauchet Y."/>
        </authorList>
    </citation>
    <scope>NUCLEOTIDE SEQUENCE</scope>
    <source>
        <strain evidence="1">RBIC_L_NR</strain>
    </source>
</reference>
<keyword evidence="2" id="KW-1185">Reference proteome</keyword>
<dbReference type="AlphaFoldDB" id="A0AAV8WYZ5"/>
<proteinExistence type="predicted"/>
<accession>A0AAV8WYZ5</accession>
<evidence type="ECO:0000313" key="1">
    <source>
        <dbReference type="EMBL" id="KAJ8931681.1"/>
    </source>
</evidence>
<name>A0AAV8WYZ5_9CUCU</name>
<organism evidence="1 2">
    <name type="scientific">Rhamnusium bicolor</name>
    <dbReference type="NCBI Taxonomy" id="1586634"/>
    <lineage>
        <taxon>Eukaryota</taxon>
        <taxon>Metazoa</taxon>
        <taxon>Ecdysozoa</taxon>
        <taxon>Arthropoda</taxon>
        <taxon>Hexapoda</taxon>
        <taxon>Insecta</taxon>
        <taxon>Pterygota</taxon>
        <taxon>Neoptera</taxon>
        <taxon>Endopterygota</taxon>
        <taxon>Coleoptera</taxon>
        <taxon>Polyphaga</taxon>
        <taxon>Cucujiformia</taxon>
        <taxon>Chrysomeloidea</taxon>
        <taxon>Cerambycidae</taxon>
        <taxon>Lepturinae</taxon>
        <taxon>Rhagiini</taxon>
        <taxon>Rhamnusium</taxon>
    </lineage>
</organism>
<protein>
    <submittedName>
        <fullName evidence="1">Uncharacterized protein</fullName>
    </submittedName>
</protein>
<evidence type="ECO:0000313" key="2">
    <source>
        <dbReference type="Proteomes" id="UP001162156"/>
    </source>
</evidence>
<gene>
    <name evidence="1" type="ORF">NQ314_015397</name>
</gene>
<dbReference type="EMBL" id="JANEYF010004267">
    <property type="protein sequence ID" value="KAJ8931681.1"/>
    <property type="molecule type" value="Genomic_DNA"/>
</dbReference>
<sequence length="74" mass="8588">MIKEICPLLPPKNQKVDVCSPYHDFPNNNQPINKVLPLKKKLNFENVKSLDEILQDLDKEKCENANKNKVKKTN</sequence>
<dbReference type="Proteomes" id="UP001162156">
    <property type="component" value="Unassembled WGS sequence"/>
</dbReference>